<dbReference type="AlphaFoldDB" id="A0A0E1WWF0"/>
<dbReference type="GO" id="GO:0032259">
    <property type="term" value="P:methylation"/>
    <property type="evidence" value="ECO:0007669"/>
    <property type="project" value="UniProtKB-KW"/>
</dbReference>
<evidence type="ECO:0000313" key="1">
    <source>
        <dbReference type="EMBL" id="EEZ29145.1"/>
    </source>
</evidence>
<dbReference type="GeneID" id="93015370"/>
<keyword evidence="1" id="KW-0489">Methyltransferase</keyword>
<proteinExistence type="predicted"/>
<keyword evidence="1" id="KW-0808">Transferase</keyword>
<gene>
    <name evidence="1" type="ORF">BALG_02498</name>
</gene>
<dbReference type="PANTHER" id="PTHR36849:SF1">
    <property type="entry name" value="CYTOPLASMIC PROTEIN"/>
    <property type="match status" value="1"/>
</dbReference>
<protein>
    <submittedName>
        <fullName evidence="1">Uroporphyrin-III C-methyltransferase</fullName>
    </submittedName>
</protein>
<dbReference type="PANTHER" id="PTHR36849">
    <property type="entry name" value="CYTOPLASMIC PROTEIN-RELATED"/>
    <property type="match status" value="1"/>
</dbReference>
<reference evidence="1" key="1">
    <citation type="submission" date="2009-01" db="EMBL/GenBank/DDBJ databases">
        <title>The Genome Sequence of Brucella pinnipedialis M292/94/1.</title>
        <authorList>
            <consortium name="The Broad Institute Genome Sequencing Platform"/>
            <person name="Ward D."/>
            <person name="Young S.K."/>
            <person name="Kodira C.D."/>
            <person name="Zeng Q."/>
            <person name="Koehrsen M."/>
            <person name="Alvarado L."/>
            <person name="Berlin A."/>
            <person name="Borenstein D."/>
            <person name="Chen Z."/>
            <person name="Engels R."/>
            <person name="Freedman E."/>
            <person name="Gellesch M."/>
            <person name="Goldberg J."/>
            <person name="Griggs A."/>
            <person name="Gujja S."/>
            <person name="Heiman D."/>
            <person name="Hepburn T."/>
            <person name="Howarth C."/>
            <person name="Jen D."/>
            <person name="Larson L."/>
            <person name="Lewis B."/>
            <person name="Mehta T."/>
            <person name="Park D."/>
            <person name="Pearson M."/>
            <person name="Roberts A."/>
            <person name="Saif S."/>
            <person name="Shea T."/>
            <person name="Shenoy N."/>
            <person name="Sisk P."/>
            <person name="Stolte C."/>
            <person name="Sykes S."/>
            <person name="Walk T."/>
            <person name="White J."/>
            <person name="Yandava C."/>
            <person name="Whatmore A.M."/>
            <person name="Perrett L.L."/>
            <person name="O'Callaghan D."/>
            <person name="Nusbaum C."/>
            <person name="Galagan J."/>
            <person name="Birren B."/>
        </authorList>
    </citation>
    <scope>NUCLEOTIDE SEQUENCE [LARGE SCALE GENOMIC DNA]</scope>
    <source>
        <strain evidence="1">M292/94/1</strain>
    </source>
</reference>
<dbReference type="EMBL" id="EQ999534">
    <property type="protein sequence ID" value="EEZ29145.1"/>
    <property type="molecule type" value="Genomic_DNA"/>
</dbReference>
<dbReference type="InterPro" id="IPR052552">
    <property type="entry name" value="YeaO-like"/>
</dbReference>
<organism evidence="1">
    <name type="scientific">Brucella pinnipedialis M292/94/1</name>
    <dbReference type="NCBI Taxonomy" id="520462"/>
    <lineage>
        <taxon>Bacteria</taxon>
        <taxon>Pseudomonadati</taxon>
        <taxon>Pseudomonadota</taxon>
        <taxon>Alphaproteobacteria</taxon>
        <taxon>Hyphomicrobiales</taxon>
        <taxon>Brucellaceae</taxon>
        <taxon>Brucella/Ochrobactrum group</taxon>
        <taxon>Brucella</taxon>
    </lineage>
</organism>
<dbReference type="HOGENOM" id="CLU_137928_0_0_5"/>
<dbReference type="GO" id="GO:0008168">
    <property type="term" value="F:methyltransferase activity"/>
    <property type="evidence" value="ECO:0007669"/>
    <property type="project" value="UniProtKB-KW"/>
</dbReference>
<sequence length="116" mass="13446">MAEVSLKRIYEEPSPQDGYRVLVDRVWPRGMTKEKARIDVWAKDIAPSTELRKWFGHDPAKWGDFQKKYREELESKLPALKDLLAGAGGRHITLLYGAKDEEHNQAVVLHNFMEKL</sequence>
<name>A0A0E1WWF0_9HYPH</name>
<accession>A0A0E1WWF0</accession>
<dbReference type="Pfam" id="PF22752">
    <property type="entry name" value="DUF488-N3i"/>
    <property type="match status" value="1"/>
</dbReference>
<dbReference type="RefSeq" id="WP_002966149.1">
    <property type="nucleotide sequence ID" value="NZ_EQ999534.1"/>
</dbReference>
<dbReference type="Proteomes" id="UP000004659">
    <property type="component" value="Unassembled WGS sequence"/>
</dbReference>